<gene>
    <name evidence="7" type="ORF">HEQ75_02600</name>
</gene>
<dbReference type="Gene3D" id="3.30.1330.60">
    <property type="entry name" value="OmpA-like domain"/>
    <property type="match status" value="1"/>
</dbReference>
<comment type="caution">
    <text evidence="7">The sequence shown here is derived from an EMBL/GenBank/DDBJ whole genome shotgun (WGS) entry which is preliminary data.</text>
</comment>
<dbReference type="InterPro" id="IPR006664">
    <property type="entry name" value="OMP_bac"/>
</dbReference>
<evidence type="ECO:0000256" key="5">
    <source>
        <dbReference type="SAM" id="SignalP"/>
    </source>
</evidence>
<accession>A0ABX1E2J3</accession>
<evidence type="ECO:0000313" key="7">
    <source>
        <dbReference type="EMBL" id="NKC29737.1"/>
    </source>
</evidence>
<dbReference type="InterPro" id="IPR050330">
    <property type="entry name" value="Bact_OuterMem_StrucFunc"/>
</dbReference>
<dbReference type="PRINTS" id="PR01021">
    <property type="entry name" value="OMPADOMAIN"/>
</dbReference>
<dbReference type="RefSeq" id="WP_168027352.1">
    <property type="nucleotide sequence ID" value="NZ_JAAVNE010000002.1"/>
</dbReference>
<keyword evidence="2 4" id="KW-0472">Membrane</keyword>
<keyword evidence="5" id="KW-0732">Signal</keyword>
<evidence type="ECO:0000256" key="1">
    <source>
        <dbReference type="ARBA" id="ARBA00004442"/>
    </source>
</evidence>
<evidence type="ECO:0000256" key="4">
    <source>
        <dbReference type="PROSITE-ProRule" id="PRU00473"/>
    </source>
</evidence>
<dbReference type="InterPro" id="IPR036737">
    <property type="entry name" value="OmpA-like_sf"/>
</dbReference>
<keyword evidence="8" id="KW-1185">Reference proteome</keyword>
<dbReference type="PANTHER" id="PTHR30329:SF21">
    <property type="entry name" value="LIPOPROTEIN YIAD-RELATED"/>
    <property type="match status" value="1"/>
</dbReference>
<dbReference type="PANTHER" id="PTHR30329">
    <property type="entry name" value="STATOR ELEMENT OF FLAGELLAR MOTOR COMPLEX"/>
    <property type="match status" value="1"/>
</dbReference>
<feature type="chain" id="PRO_5046050120" evidence="5">
    <location>
        <begin position="28"/>
        <end position="264"/>
    </location>
</feature>
<evidence type="ECO:0000313" key="8">
    <source>
        <dbReference type="Proteomes" id="UP000787635"/>
    </source>
</evidence>
<evidence type="ECO:0000259" key="6">
    <source>
        <dbReference type="PROSITE" id="PS51123"/>
    </source>
</evidence>
<protein>
    <submittedName>
        <fullName evidence="7">OmpA family protein</fullName>
    </submittedName>
</protein>
<dbReference type="PROSITE" id="PS51123">
    <property type="entry name" value="OMPA_2"/>
    <property type="match status" value="1"/>
</dbReference>
<dbReference type="Pfam" id="PF00691">
    <property type="entry name" value="OmpA"/>
    <property type="match status" value="1"/>
</dbReference>
<comment type="subcellular location">
    <subcellularLocation>
        <location evidence="1">Cell outer membrane</location>
    </subcellularLocation>
</comment>
<feature type="domain" description="OmpA-like" evidence="6">
    <location>
        <begin position="147"/>
        <end position="264"/>
    </location>
</feature>
<dbReference type="SUPFAM" id="SSF103088">
    <property type="entry name" value="OmpA-like"/>
    <property type="match status" value="1"/>
</dbReference>
<feature type="signal peptide" evidence="5">
    <location>
        <begin position="1"/>
        <end position="27"/>
    </location>
</feature>
<sequence>MRETRPAITLLPPLALLLAATLPPAQAQPQGCRAEVEALIRAVEKDAAWPRVEAAFTKRSGRALVLALRGDEDGCLALLAESRQLLAAEGIAPVPPAPLLATPPGPATIYRFGAEADGTTRRYTPAAPPAGRVLDLTERDRVANPGAGPAAAVLVAEVGFGFDESRLTSDAEARLRQVAETASRLRNPLVLLTGHADTFGNADYNLRLSARRVAAVRAALRRLGVPEDALRSREEGEARPEVRRGDGVREAANRRVEIRVLDGG</sequence>
<reference evidence="7 8" key="1">
    <citation type="submission" date="2020-03" db="EMBL/GenBank/DDBJ databases">
        <title>Roseomonas selenitidurans sp. nov. isolated from urban soil.</title>
        <authorList>
            <person name="Liu H."/>
        </authorList>
    </citation>
    <scope>NUCLEOTIDE SEQUENCE [LARGE SCALE GENOMIC DNA]</scope>
    <source>
        <strain evidence="7 8">BU-1</strain>
    </source>
</reference>
<evidence type="ECO:0000256" key="3">
    <source>
        <dbReference type="ARBA" id="ARBA00023237"/>
    </source>
</evidence>
<organism evidence="7 8">
    <name type="scientific">Falsiroseomonas selenitidurans</name>
    <dbReference type="NCBI Taxonomy" id="2716335"/>
    <lineage>
        <taxon>Bacteria</taxon>
        <taxon>Pseudomonadati</taxon>
        <taxon>Pseudomonadota</taxon>
        <taxon>Alphaproteobacteria</taxon>
        <taxon>Acetobacterales</taxon>
        <taxon>Roseomonadaceae</taxon>
        <taxon>Falsiroseomonas</taxon>
    </lineage>
</organism>
<dbReference type="InterPro" id="IPR006665">
    <property type="entry name" value="OmpA-like"/>
</dbReference>
<keyword evidence="3" id="KW-0998">Cell outer membrane</keyword>
<proteinExistence type="predicted"/>
<dbReference type="Proteomes" id="UP000787635">
    <property type="component" value="Unassembled WGS sequence"/>
</dbReference>
<name>A0ABX1E2J3_9PROT</name>
<evidence type="ECO:0000256" key="2">
    <source>
        <dbReference type="ARBA" id="ARBA00023136"/>
    </source>
</evidence>
<dbReference type="EMBL" id="JAAVNE010000002">
    <property type="protein sequence ID" value="NKC29737.1"/>
    <property type="molecule type" value="Genomic_DNA"/>
</dbReference>